<evidence type="ECO:0000313" key="1">
    <source>
        <dbReference type="EMBL" id="MBV7391013.1"/>
    </source>
</evidence>
<name>A0ABS6TDN8_9ENTE</name>
<evidence type="ECO:0000313" key="2">
    <source>
        <dbReference type="Proteomes" id="UP000774130"/>
    </source>
</evidence>
<gene>
    <name evidence="1" type="ORF">KUA55_09985</name>
</gene>
<sequence length="65" mass="7421">MIYGKFVNECSEIIEGIILYDLPEKDLIIAQDKKGYLHIVKSALFVCCPNRQKADPDEIVSNSYQ</sequence>
<keyword evidence="2" id="KW-1185">Reference proteome</keyword>
<comment type="caution">
    <text evidence="1">The sequence shown here is derived from an EMBL/GenBank/DDBJ whole genome shotgun (WGS) entry which is preliminary data.</text>
</comment>
<organism evidence="1 2">
    <name type="scientific">Enterococcus alishanensis</name>
    <dbReference type="NCBI Taxonomy" id="1303817"/>
    <lineage>
        <taxon>Bacteria</taxon>
        <taxon>Bacillati</taxon>
        <taxon>Bacillota</taxon>
        <taxon>Bacilli</taxon>
        <taxon>Lactobacillales</taxon>
        <taxon>Enterococcaceae</taxon>
        <taxon>Enterococcus</taxon>
    </lineage>
</organism>
<dbReference type="Proteomes" id="UP000774130">
    <property type="component" value="Unassembled WGS sequence"/>
</dbReference>
<dbReference type="EMBL" id="JAHUZB010000003">
    <property type="protein sequence ID" value="MBV7391013.1"/>
    <property type="molecule type" value="Genomic_DNA"/>
</dbReference>
<reference evidence="1 2" key="1">
    <citation type="submission" date="2021-06" db="EMBL/GenBank/DDBJ databases">
        <title>Enterococcus alishanensis sp. nov., a novel lactic acid bacterium isolated from fresh coffee beans.</title>
        <authorList>
            <person name="Chen Y.-S."/>
        </authorList>
    </citation>
    <scope>NUCLEOTIDE SEQUENCE [LARGE SCALE GENOMIC DNA]</scope>
    <source>
        <strain evidence="1 2">ALS3</strain>
    </source>
</reference>
<protein>
    <submittedName>
        <fullName evidence="1">Uncharacterized protein</fullName>
    </submittedName>
</protein>
<dbReference type="RefSeq" id="WP_218326042.1">
    <property type="nucleotide sequence ID" value="NZ_JAHUZB010000003.1"/>
</dbReference>
<accession>A0ABS6TDN8</accession>
<proteinExistence type="predicted"/>